<gene>
    <name evidence="2" type="ORF">GOODEAATRI_027199</name>
</gene>
<organism evidence="2 3">
    <name type="scientific">Goodea atripinnis</name>
    <dbReference type="NCBI Taxonomy" id="208336"/>
    <lineage>
        <taxon>Eukaryota</taxon>
        <taxon>Metazoa</taxon>
        <taxon>Chordata</taxon>
        <taxon>Craniata</taxon>
        <taxon>Vertebrata</taxon>
        <taxon>Euteleostomi</taxon>
        <taxon>Actinopterygii</taxon>
        <taxon>Neopterygii</taxon>
        <taxon>Teleostei</taxon>
        <taxon>Neoteleostei</taxon>
        <taxon>Acanthomorphata</taxon>
        <taxon>Ovalentaria</taxon>
        <taxon>Atherinomorphae</taxon>
        <taxon>Cyprinodontiformes</taxon>
        <taxon>Goodeidae</taxon>
        <taxon>Goodea</taxon>
    </lineage>
</organism>
<evidence type="ECO:0000313" key="3">
    <source>
        <dbReference type="Proteomes" id="UP001476798"/>
    </source>
</evidence>
<protein>
    <submittedName>
        <fullName evidence="2">Uncharacterized protein</fullName>
    </submittedName>
</protein>
<feature type="transmembrane region" description="Helical" evidence="1">
    <location>
        <begin position="53"/>
        <end position="73"/>
    </location>
</feature>
<dbReference type="EMBL" id="JAHRIO010013514">
    <property type="protein sequence ID" value="MEQ2163147.1"/>
    <property type="molecule type" value="Genomic_DNA"/>
</dbReference>
<keyword evidence="1" id="KW-1133">Transmembrane helix</keyword>
<keyword evidence="1" id="KW-0472">Membrane</keyword>
<reference evidence="2 3" key="1">
    <citation type="submission" date="2021-06" db="EMBL/GenBank/DDBJ databases">
        <authorList>
            <person name="Palmer J.M."/>
        </authorList>
    </citation>
    <scope>NUCLEOTIDE SEQUENCE [LARGE SCALE GENOMIC DNA]</scope>
    <source>
        <strain evidence="2 3">GA_2019</strain>
        <tissue evidence="2">Muscle</tissue>
    </source>
</reference>
<dbReference type="Proteomes" id="UP001476798">
    <property type="component" value="Unassembled WGS sequence"/>
</dbReference>
<keyword evidence="3" id="KW-1185">Reference proteome</keyword>
<proteinExistence type="predicted"/>
<evidence type="ECO:0000313" key="2">
    <source>
        <dbReference type="EMBL" id="MEQ2163147.1"/>
    </source>
</evidence>
<evidence type="ECO:0000256" key="1">
    <source>
        <dbReference type="SAM" id="Phobius"/>
    </source>
</evidence>
<feature type="transmembrane region" description="Helical" evidence="1">
    <location>
        <begin position="130"/>
        <end position="146"/>
    </location>
</feature>
<name>A0ABV0MVR4_9TELE</name>
<comment type="caution">
    <text evidence="2">The sequence shown here is derived from an EMBL/GenBank/DDBJ whole genome shotgun (WGS) entry which is preliminary data.</text>
</comment>
<sequence>MYANNSMIIIVGMSICFITFYAELFFNLLTCVERYLPVVHRITYRGLKNTRGIRIRNITIGCFWMLCFGMVAMNRTIPFMYETVINFSIVVSSILAISFSSVSVLCVLFPPGPREGGQEKYGLDKSRMKAFYTITVISSVVWLWFLDLCELVMGSRWTTSCCKTLLPVNTNIHKTSGHKHTPVISNSAGAESTHRFKLGALSGNS</sequence>
<accession>A0ABV0MVR4</accession>
<feature type="transmembrane region" description="Helical" evidence="1">
    <location>
        <begin position="85"/>
        <end position="109"/>
    </location>
</feature>
<keyword evidence="1" id="KW-0812">Transmembrane</keyword>
<feature type="transmembrane region" description="Helical" evidence="1">
    <location>
        <begin position="6"/>
        <end position="32"/>
    </location>
</feature>